<feature type="compositionally biased region" description="Basic and acidic residues" evidence="1">
    <location>
        <begin position="454"/>
        <end position="465"/>
    </location>
</feature>
<evidence type="ECO:0000256" key="1">
    <source>
        <dbReference type="SAM" id="MobiDB-lite"/>
    </source>
</evidence>
<feature type="compositionally biased region" description="Basic and acidic residues" evidence="1">
    <location>
        <begin position="324"/>
        <end position="339"/>
    </location>
</feature>
<organism evidence="2 3">
    <name type="scientific">Chara braunii</name>
    <name type="common">Braun's stonewort</name>
    <dbReference type="NCBI Taxonomy" id="69332"/>
    <lineage>
        <taxon>Eukaryota</taxon>
        <taxon>Viridiplantae</taxon>
        <taxon>Streptophyta</taxon>
        <taxon>Charophyceae</taxon>
        <taxon>Charales</taxon>
        <taxon>Characeae</taxon>
        <taxon>Chara</taxon>
    </lineage>
</organism>
<feature type="compositionally biased region" description="Basic and acidic residues" evidence="1">
    <location>
        <begin position="124"/>
        <end position="143"/>
    </location>
</feature>
<dbReference type="AlphaFoldDB" id="A0A388KEG5"/>
<accession>A0A388KEG5</accession>
<feature type="compositionally biased region" description="Pro residues" evidence="1">
    <location>
        <begin position="340"/>
        <end position="351"/>
    </location>
</feature>
<keyword evidence="3" id="KW-1185">Reference proteome</keyword>
<gene>
    <name evidence="2" type="ORF">CBR_g2940</name>
</gene>
<feature type="compositionally biased region" description="Basic and acidic residues" evidence="1">
    <location>
        <begin position="508"/>
        <end position="527"/>
    </location>
</feature>
<feature type="region of interest" description="Disordered" evidence="1">
    <location>
        <begin position="417"/>
        <end position="467"/>
    </location>
</feature>
<evidence type="ECO:0000313" key="2">
    <source>
        <dbReference type="EMBL" id="GBG68396.1"/>
    </source>
</evidence>
<name>A0A388KEG5_CHABU</name>
<feature type="compositionally biased region" description="Basic and acidic residues" evidence="1">
    <location>
        <begin position="352"/>
        <end position="396"/>
    </location>
</feature>
<feature type="compositionally biased region" description="Low complexity" evidence="1">
    <location>
        <begin position="298"/>
        <end position="311"/>
    </location>
</feature>
<dbReference type="Proteomes" id="UP000265515">
    <property type="component" value="Unassembled WGS sequence"/>
</dbReference>
<feature type="compositionally biased region" description="Basic and acidic residues" evidence="1">
    <location>
        <begin position="233"/>
        <end position="286"/>
    </location>
</feature>
<proteinExistence type="predicted"/>
<feature type="compositionally biased region" description="Basic residues" evidence="1">
    <location>
        <begin position="312"/>
        <end position="323"/>
    </location>
</feature>
<dbReference type="EMBL" id="BFEA01000100">
    <property type="protein sequence ID" value="GBG68396.1"/>
    <property type="molecule type" value="Genomic_DNA"/>
</dbReference>
<feature type="compositionally biased region" description="Basic and acidic residues" evidence="1">
    <location>
        <begin position="420"/>
        <end position="444"/>
    </location>
</feature>
<feature type="region of interest" description="Disordered" evidence="1">
    <location>
        <begin position="231"/>
        <end position="396"/>
    </location>
</feature>
<sequence>MGARSQKSASRKVSSGSDDRRSKKPTYNGALGPMGNRGTSSQGPVQGLLFRENPIFLPGTERSTGNLDGTTPKQREVSSAVMGRLMKGTEGASSSSAAQAKHKDQGSKSDGSRMGNTLTKQRRRLSDDMGELRIQETEEEHSPWEVPRPQNGAGETIIGKRSRQQITSSKASDREWAKHLLPLLFVATQEGVFTLAWATSPTVTTLPSQPLANPPLPLEIMNITRRIYGSDIAKGDKQKNGKEDERDREKEEEKEKMDEKEEGGKEVSKDREGNKGEKGDEVNSVRKEKRPTLAGNQGKVKVGKGSRSGSRSGHRQKWKKKANPRKESLTELDKSEKLKPPPAPSPHPPPPKGKDLQQKDDVMKERVGEEEGEDQAREKDNPDAVKPFEKPIGDIEKLTGSADLGFAFTDGGLQSLVKDPAQEKEVDHQPKELTELTEKAEKTSGMEGVIQGGRVREEEGEDQARKKNIPNAVKPFVELIKDIEKLTGSADLGFAPTDGGLQSLVKDSAQEKGVDHQPNELTEKAEEASGMEGVIQGGRKSKAKEPLAKVQKGNKKAQMGRGKRPMSKEDRLKPKPGAQEEDLPSKKRRTNDNEVVFRKTYLGNEDFVGTDAGPTKHALGQRTGTPCTPQEEETRIQYDDGEDLNNGLAQSD</sequence>
<protein>
    <submittedName>
        <fullName evidence="2">Uncharacterized protein</fullName>
    </submittedName>
</protein>
<feature type="compositionally biased region" description="Polar residues" evidence="1">
    <location>
        <begin position="61"/>
        <end position="72"/>
    </location>
</feature>
<feature type="region of interest" description="Disordered" evidence="1">
    <location>
        <begin position="493"/>
        <end position="652"/>
    </location>
</feature>
<feature type="compositionally biased region" description="Polar residues" evidence="1">
    <location>
        <begin position="1"/>
        <end position="16"/>
    </location>
</feature>
<comment type="caution">
    <text evidence="2">The sequence shown here is derived from an EMBL/GenBank/DDBJ whole genome shotgun (WGS) entry which is preliminary data.</text>
</comment>
<feature type="region of interest" description="Disordered" evidence="1">
    <location>
        <begin position="1"/>
        <end position="170"/>
    </location>
</feature>
<dbReference type="Gramene" id="GBG68396">
    <property type="protein sequence ID" value="GBG68396"/>
    <property type="gene ID" value="CBR_g2940"/>
</dbReference>
<feature type="compositionally biased region" description="Basic and acidic residues" evidence="1">
    <location>
        <begin position="101"/>
        <end position="111"/>
    </location>
</feature>
<reference evidence="2 3" key="1">
    <citation type="journal article" date="2018" name="Cell">
        <title>The Chara Genome: Secondary Complexity and Implications for Plant Terrestrialization.</title>
        <authorList>
            <person name="Nishiyama T."/>
            <person name="Sakayama H."/>
            <person name="Vries J.D."/>
            <person name="Buschmann H."/>
            <person name="Saint-Marcoux D."/>
            <person name="Ullrich K.K."/>
            <person name="Haas F.B."/>
            <person name="Vanderstraeten L."/>
            <person name="Becker D."/>
            <person name="Lang D."/>
            <person name="Vosolsobe S."/>
            <person name="Rombauts S."/>
            <person name="Wilhelmsson P.K.I."/>
            <person name="Janitza P."/>
            <person name="Kern R."/>
            <person name="Heyl A."/>
            <person name="Rumpler F."/>
            <person name="Villalobos L.I.A.C."/>
            <person name="Clay J.M."/>
            <person name="Skokan R."/>
            <person name="Toyoda A."/>
            <person name="Suzuki Y."/>
            <person name="Kagoshima H."/>
            <person name="Schijlen E."/>
            <person name="Tajeshwar N."/>
            <person name="Catarino B."/>
            <person name="Hetherington A.J."/>
            <person name="Saltykova A."/>
            <person name="Bonnot C."/>
            <person name="Breuninger H."/>
            <person name="Symeonidi A."/>
            <person name="Radhakrishnan G.V."/>
            <person name="Van Nieuwerburgh F."/>
            <person name="Deforce D."/>
            <person name="Chang C."/>
            <person name="Karol K.G."/>
            <person name="Hedrich R."/>
            <person name="Ulvskov P."/>
            <person name="Glockner G."/>
            <person name="Delwiche C.F."/>
            <person name="Petrasek J."/>
            <person name="Van de Peer Y."/>
            <person name="Friml J."/>
            <person name="Beilby M."/>
            <person name="Dolan L."/>
            <person name="Kohara Y."/>
            <person name="Sugano S."/>
            <person name="Fujiyama A."/>
            <person name="Delaux P.-M."/>
            <person name="Quint M."/>
            <person name="TheiBen G."/>
            <person name="Hagemann M."/>
            <person name="Harholt J."/>
            <person name="Dunand C."/>
            <person name="Zachgo S."/>
            <person name="Langdale J."/>
            <person name="Maumus F."/>
            <person name="Straeten D.V.D."/>
            <person name="Gould S.B."/>
            <person name="Rensing S.A."/>
        </authorList>
    </citation>
    <scope>NUCLEOTIDE SEQUENCE [LARGE SCALE GENOMIC DNA]</scope>
    <source>
        <strain evidence="2 3">S276</strain>
    </source>
</reference>
<evidence type="ECO:0000313" key="3">
    <source>
        <dbReference type="Proteomes" id="UP000265515"/>
    </source>
</evidence>